<dbReference type="PANTHER" id="PTHR38811:SF1">
    <property type="entry name" value="UPF0284 PROTEIN SLL1500"/>
    <property type="match status" value="1"/>
</dbReference>
<keyword evidence="3" id="KW-1185">Reference proteome</keyword>
<reference evidence="2 3" key="1">
    <citation type="submission" date="2019-12" db="EMBL/GenBank/DDBJ databases">
        <title>Isolation and characterization of three novel carbon monoxide-oxidizing members of Halobacteria from salione crusts and soils.</title>
        <authorList>
            <person name="Myers M.R."/>
            <person name="King G.M."/>
        </authorList>
    </citation>
    <scope>NUCLEOTIDE SEQUENCE [LARGE SCALE GENOMIC DNA]</scope>
    <source>
        <strain evidence="2 3">WSH3</strain>
    </source>
</reference>
<dbReference type="InterPro" id="IPR003200">
    <property type="entry name" value="Nict_dMeBzImd_PRibTrfase"/>
</dbReference>
<evidence type="ECO:0000256" key="1">
    <source>
        <dbReference type="HAMAP-Rule" id="MF_01086"/>
    </source>
</evidence>
<dbReference type="Gene3D" id="3.40.50.10210">
    <property type="match status" value="1"/>
</dbReference>
<dbReference type="AlphaFoldDB" id="A0A6B0T4Y1"/>
<dbReference type="InterPro" id="IPR002805">
    <property type="entry name" value="Nict_dMeBzImd_PRibTrfase_arc"/>
</dbReference>
<dbReference type="CDD" id="cd02439">
    <property type="entry name" value="DMB-PRT_CobT"/>
    <property type="match status" value="1"/>
</dbReference>
<dbReference type="InterPro" id="IPR036087">
    <property type="entry name" value="Nict_dMeBzImd_PRibTrfase_sf"/>
</dbReference>
<gene>
    <name evidence="2" type="ORF">GRX03_00145</name>
</gene>
<dbReference type="HAMAP" id="MF_01086">
    <property type="entry name" value="UPF0284"/>
    <property type="match status" value="1"/>
</dbReference>
<dbReference type="GO" id="GO:0008939">
    <property type="term" value="F:nicotinate-nucleotide-dimethylbenzimidazole phosphoribosyltransferase activity"/>
    <property type="evidence" value="ECO:0007669"/>
    <property type="project" value="InterPro"/>
</dbReference>
<sequence length="332" mass="34136">MRLVLVGGHTETARIDGISAAGATPELMRQTPAADLELLEYGQPVDRPVPVSPSGCPTPAVMSRAARELLGIDLLGVDAGLAAETVTPTVDFGGSVGADVREPEPLPDAEAVVAAGKRVGRALGDERVLIGETIPGGTTTALGVLTALGEPTGVSSSLPENPLGLKRRVVAEGMDASGLVDGDAADDPVRAVETMGDPVLAAVFGLTVGALESGTDVTLAGGTQLATGAALVRHEGVDAPLSLATTSFVAEDDSAAIEELADRLGLELTVTDPGFEHRDHPALNGYVAGEAKEGVGMGGLLARCRERDIEMERFRDRVTAVYDRVTEQRPQP</sequence>
<dbReference type="RefSeq" id="WP_159762188.1">
    <property type="nucleotide sequence ID" value="NZ_WUUT01000001.1"/>
</dbReference>
<comment type="caution">
    <text evidence="2">The sequence shown here is derived from an EMBL/GenBank/DDBJ whole genome shotgun (WGS) entry which is preliminary data.</text>
</comment>
<dbReference type="SUPFAM" id="SSF52733">
    <property type="entry name" value="Nicotinate mononucleotide:5,6-dimethylbenzimidazole phosphoribosyltransferase (CobT)"/>
    <property type="match status" value="1"/>
</dbReference>
<dbReference type="Proteomes" id="UP000466535">
    <property type="component" value="Unassembled WGS sequence"/>
</dbReference>
<protein>
    <recommendedName>
        <fullName evidence="1">UPF0284 protein GRX03_00145</fullName>
    </recommendedName>
</protein>
<proteinExistence type="inferred from homology"/>
<name>A0A6B0T4Y1_9EURY</name>
<dbReference type="OrthoDB" id="9136at2157"/>
<dbReference type="NCBIfam" id="NF003372">
    <property type="entry name" value="PRK04447.1-5"/>
    <property type="match status" value="1"/>
</dbReference>
<evidence type="ECO:0000313" key="3">
    <source>
        <dbReference type="Proteomes" id="UP000466535"/>
    </source>
</evidence>
<evidence type="ECO:0000313" key="2">
    <source>
        <dbReference type="EMBL" id="MXR50020.1"/>
    </source>
</evidence>
<dbReference type="NCBIfam" id="NF003371">
    <property type="entry name" value="PRK04447.1-4"/>
    <property type="match status" value="1"/>
</dbReference>
<organism evidence="2 3">
    <name type="scientific">Halovenus carboxidivorans</name>
    <dbReference type="NCBI Taxonomy" id="2692199"/>
    <lineage>
        <taxon>Archaea</taxon>
        <taxon>Methanobacteriati</taxon>
        <taxon>Methanobacteriota</taxon>
        <taxon>Stenosarchaea group</taxon>
        <taxon>Halobacteria</taxon>
        <taxon>Halobacteriales</taxon>
        <taxon>Haloarculaceae</taxon>
        <taxon>Halovenus</taxon>
    </lineage>
</organism>
<dbReference type="PANTHER" id="PTHR38811">
    <property type="match status" value="1"/>
</dbReference>
<accession>A0A6B0T4Y1</accession>
<comment type="similarity">
    <text evidence="1">Belongs to the UPF0284 family.</text>
</comment>
<dbReference type="EMBL" id="WUUT01000001">
    <property type="protein sequence ID" value="MXR50020.1"/>
    <property type="molecule type" value="Genomic_DNA"/>
</dbReference>